<keyword evidence="1" id="KW-0472">Membrane</keyword>
<organism evidence="2">
    <name type="scientific">Anguilla anguilla</name>
    <name type="common">European freshwater eel</name>
    <name type="synonym">Muraena anguilla</name>
    <dbReference type="NCBI Taxonomy" id="7936"/>
    <lineage>
        <taxon>Eukaryota</taxon>
        <taxon>Metazoa</taxon>
        <taxon>Chordata</taxon>
        <taxon>Craniata</taxon>
        <taxon>Vertebrata</taxon>
        <taxon>Euteleostomi</taxon>
        <taxon>Actinopterygii</taxon>
        <taxon>Neopterygii</taxon>
        <taxon>Teleostei</taxon>
        <taxon>Anguilliformes</taxon>
        <taxon>Anguillidae</taxon>
        <taxon>Anguilla</taxon>
    </lineage>
</organism>
<evidence type="ECO:0000313" key="2">
    <source>
        <dbReference type="EMBL" id="JAH12984.1"/>
    </source>
</evidence>
<proteinExistence type="predicted"/>
<sequence length="68" mass="7798">MNFTASPPKSCNALISGHLFMMPKSCFLKPFSLFALAICLLHYSAIVWRYTSWKQYPDIYSAVVSQYI</sequence>
<feature type="transmembrane region" description="Helical" evidence="1">
    <location>
        <begin position="31"/>
        <end position="51"/>
    </location>
</feature>
<evidence type="ECO:0000256" key="1">
    <source>
        <dbReference type="SAM" id="Phobius"/>
    </source>
</evidence>
<dbReference type="EMBL" id="GBXM01095593">
    <property type="protein sequence ID" value="JAH12984.1"/>
    <property type="molecule type" value="Transcribed_RNA"/>
</dbReference>
<reference evidence="2" key="1">
    <citation type="submission" date="2014-11" db="EMBL/GenBank/DDBJ databases">
        <authorList>
            <person name="Amaro Gonzalez C."/>
        </authorList>
    </citation>
    <scope>NUCLEOTIDE SEQUENCE</scope>
</reference>
<keyword evidence="1" id="KW-0812">Transmembrane</keyword>
<name>A0A0E9Q8B0_ANGAN</name>
<dbReference type="AlphaFoldDB" id="A0A0E9Q8B0"/>
<reference evidence="2" key="2">
    <citation type="journal article" date="2015" name="Fish Shellfish Immunol.">
        <title>Early steps in the European eel (Anguilla anguilla)-Vibrio vulnificus interaction in the gills: Role of the RtxA13 toxin.</title>
        <authorList>
            <person name="Callol A."/>
            <person name="Pajuelo D."/>
            <person name="Ebbesson L."/>
            <person name="Teles M."/>
            <person name="MacKenzie S."/>
            <person name="Amaro C."/>
        </authorList>
    </citation>
    <scope>NUCLEOTIDE SEQUENCE</scope>
</reference>
<keyword evidence="1" id="KW-1133">Transmembrane helix</keyword>
<accession>A0A0E9Q8B0</accession>
<protein>
    <submittedName>
        <fullName evidence="2">Uncharacterized protein</fullName>
    </submittedName>
</protein>